<dbReference type="InterPro" id="IPR036179">
    <property type="entry name" value="Ig-like_dom_sf"/>
</dbReference>
<evidence type="ECO:0000256" key="3">
    <source>
        <dbReference type="ARBA" id="ARBA00023319"/>
    </source>
</evidence>
<keyword evidence="3" id="KW-0393">Immunoglobulin domain</keyword>
<dbReference type="PANTHER" id="PTHR24100">
    <property type="entry name" value="BUTYROPHILIN"/>
    <property type="match status" value="1"/>
</dbReference>
<keyword evidence="2" id="KW-0472">Membrane</keyword>
<keyword evidence="7" id="KW-1185">Reference proteome</keyword>
<feature type="domain" description="Ig-like" evidence="5">
    <location>
        <begin position="1"/>
        <end position="89"/>
    </location>
</feature>
<feature type="region of interest" description="Disordered" evidence="4">
    <location>
        <begin position="109"/>
        <end position="143"/>
    </location>
</feature>
<dbReference type="Ensembl" id="ENSMAMT00000011995.2">
    <property type="protein sequence ID" value="ENSMAMP00000011681.2"/>
    <property type="gene ID" value="ENSMAMG00000007904.2"/>
</dbReference>
<dbReference type="SMART" id="SM00406">
    <property type="entry name" value="IGv"/>
    <property type="match status" value="1"/>
</dbReference>
<dbReference type="InterPro" id="IPR007110">
    <property type="entry name" value="Ig-like_dom"/>
</dbReference>
<feature type="compositionally biased region" description="Basic residues" evidence="4">
    <location>
        <begin position="121"/>
        <end position="143"/>
    </location>
</feature>
<name>A0A3Q3LNU4_9TELE</name>
<evidence type="ECO:0000256" key="1">
    <source>
        <dbReference type="ARBA" id="ARBA00004370"/>
    </source>
</evidence>
<reference evidence="6" key="1">
    <citation type="submission" date="2025-08" db="UniProtKB">
        <authorList>
            <consortium name="Ensembl"/>
        </authorList>
    </citation>
    <scope>IDENTIFICATION</scope>
</reference>
<dbReference type="GeneTree" id="ENSGT00990000211469"/>
<evidence type="ECO:0000256" key="2">
    <source>
        <dbReference type="ARBA" id="ARBA00023136"/>
    </source>
</evidence>
<organism evidence="6 7">
    <name type="scientific">Mastacembelus armatus</name>
    <name type="common">zig-zag eel</name>
    <dbReference type="NCBI Taxonomy" id="205130"/>
    <lineage>
        <taxon>Eukaryota</taxon>
        <taxon>Metazoa</taxon>
        <taxon>Chordata</taxon>
        <taxon>Craniata</taxon>
        <taxon>Vertebrata</taxon>
        <taxon>Euteleostomi</taxon>
        <taxon>Actinopterygii</taxon>
        <taxon>Neopterygii</taxon>
        <taxon>Teleostei</taxon>
        <taxon>Neoteleostei</taxon>
        <taxon>Acanthomorphata</taxon>
        <taxon>Anabantaria</taxon>
        <taxon>Synbranchiformes</taxon>
        <taxon>Mastacembelidae</taxon>
        <taxon>Mastacembelus</taxon>
    </lineage>
</organism>
<dbReference type="AlphaFoldDB" id="A0A3Q3LNU4"/>
<sequence length="143" mass="16207">KRVEAAVGLDVTLHCCLQTRQTPEVTFVQWTFNGSELVILYRSRAVSAEHIPAEQFKGRVSFSQRDKLNFSVTISAVQKTDQGIYSCKAGAKRRFTCETELLVGTGELHRHEKHLESPSKTGRRPNLGRRFHVVHHGPKGRNR</sequence>
<evidence type="ECO:0000313" key="7">
    <source>
        <dbReference type="Proteomes" id="UP000261640"/>
    </source>
</evidence>
<dbReference type="SUPFAM" id="SSF48726">
    <property type="entry name" value="Immunoglobulin"/>
    <property type="match status" value="1"/>
</dbReference>
<comment type="subcellular location">
    <subcellularLocation>
        <location evidence="1">Membrane</location>
    </subcellularLocation>
</comment>
<dbReference type="Gene3D" id="2.60.40.10">
    <property type="entry name" value="Immunoglobulins"/>
    <property type="match status" value="1"/>
</dbReference>
<dbReference type="GO" id="GO:0009897">
    <property type="term" value="C:external side of plasma membrane"/>
    <property type="evidence" value="ECO:0007669"/>
    <property type="project" value="TreeGrafter"/>
</dbReference>
<dbReference type="InParanoid" id="A0A3Q3LNU4"/>
<dbReference type="GO" id="GO:0005102">
    <property type="term" value="F:signaling receptor binding"/>
    <property type="evidence" value="ECO:0007669"/>
    <property type="project" value="TreeGrafter"/>
</dbReference>
<proteinExistence type="predicted"/>
<evidence type="ECO:0000256" key="4">
    <source>
        <dbReference type="SAM" id="MobiDB-lite"/>
    </source>
</evidence>
<accession>A0A3Q3LNU4</accession>
<evidence type="ECO:0000259" key="5">
    <source>
        <dbReference type="PROSITE" id="PS50835"/>
    </source>
</evidence>
<dbReference type="Proteomes" id="UP000261640">
    <property type="component" value="Unplaced"/>
</dbReference>
<dbReference type="InterPro" id="IPR050504">
    <property type="entry name" value="IgSF_BTN/MOG"/>
</dbReference>
<dbReference type="GO" id="GO:0050852">
    <property type="term" value="P:T cell receptor signaling pathway"/>
    <property type="evidence" value="ECO:0007669"/>
    <property type="project" value="TreeGrafter"/>
</dbReference>
<dbReference type="InterPro" id="IPR013106">
    <property type="entry name" value="Ig_V-set"/>
</dbReference>
<dbReference type="GO" id="GO:0001817">
    <property type="term" value="P:regulation of cytokine production"/>
    <property type="evidence" value="ECO:0007669"/>
    <property type="project" value="TreeGrafter"/>
</dbReference>
<evidence type="ECO:0000313" key="6">
    <source>
        <dbReference type="Ensembl" id="ENSMAMP00000011681.2"/>
    </source>
</evidence>
<protein>
    <recommendedName>
        <fullName evidence="5">Ig-like domain-containing protein</fullName>
    </recommendedName>
</protein>
<reference evidence="6" key="2">
    <citation type="submission" date="2025-09" db="UniProtKB">
        <authorList>
            <consortium name="Ensembl"/>
        </authorList>
    </citation>
    <scope>IDENTIFICATION</scope>
</reference>
<dbReference type="InterPro" id="IPR003599">
    <property type="entry name" value="Ig_sub"/>
</dbReference>
<dbReference type="Pfam" id="PF07686">
    <property type="entry name" value="V-set"/>
    <property type="match status" value="1"/>
</dbReference>
<dbReference type="SMART" id="SM00409">
    <property type="entry name" value="IG"/>
    <property type="match status" value="1"/>
</dbReference>
<dbReference type="InterPro" id="IPR013783">
    <property type="entry name" value="Ig-like_fold"/>
</dbReference>
<dbReference type="PROSITE" id="PS50835">
    <property type="entry name" value="IG_LIKE"/>
    <property type="match status" value="1"/>
</dbReference>